<dbReference type="Proteomes" id="UP000029033">
    <property type="component" value="Unassembled WGS sequence"/>
</dbReference>
<proteinExistence type="predicted"/>
<evidence type="ECO:0000256" key="1">
    <source>
        <dbReference type="SAM" id="MobiDB-lite"/>
    </source>
</evidence>
<dbReference type="GeneID" id="85166985"/>
<dbReference type="Pfam" id="PF14472">
    <property type="entry name" value="DUF4429"/>
    <property type="match status" value="1"/>
</dbReference>
<reference evidence="4 5" key="1">
    <citation type="submission" date="2014-03" db="EMBL/GenBank/DDBJ databases">
        <title>Genomics of Bifidobacteria.</title>
        <authorList>
            <person name="Ventura M."/>
            <person name="Milani C."/>
            <person name="Lugli G.A."/>
        </authorList>
    </citation>
    <scope>NUCLEOTIDE SEQUENCE [LARGE SCALE GENOMIC DNA]</scope>
    <source>
        <strain evidence="4 5">LMG 21589</strain>
    </source>
</reference>
<keyword evidence="5" id="KW-1185">Reference proteome</keyword>
<evidence type="ECO:0000313" key="5">
    <source>
        <dbReference type="Proteomes" id="UP000029033"/>
    </source>
</evidence>
<feature type="transmembrane region" description="Helical" evidence="2">
    <location>
        <begin position="204"/>
        <end position="226"/>
    </location>
</feature>
<dbReference type="InterPro" id="IPR038468">
    <property type="entry name" value="MmpS_C"/>
</dbReference>
<protein>
    <submittedName>
        <fullName evidence="4">Integral membrane protein</fullName>
    </submittedName>
</protein>
<organism evidence="4 5">
    <name type="scientific">Bifidobacterium scardovii</name>
    <dbReference type="NCBI Taxonomy" id="158787"/>
    <lineage>
        <taxon>Bacteria</taxon>
        <taxon>Bacillati</taxon>
        <taxon>Actinomycetota</taxon>
        <taxon>Actinomycetes</taxon>
        <taxon>Bifidobacteriales</taxon>
        <taxon>Bifidobacteriaceae</taxon>
        <taxon>Bifidobacterium</taxon>
    </lineage>
</organism>
<feature type="transmembrane region" description="Helical" evidence="2">
    <location>
        <begin position="175"/>
        <end position="192"/>
    </location>
</feature>
<dbReference type="RefSeq" id="WP_161787634.1">
    <property type="nucleotide sequence ID" value="NZ_CAUPKV010000003.1"/>
</dbReference>
<dbReference type="eggNOG" id="ENOG5033A46">
    <property type="taxonomic scope" value="Bacteria"/>
</dbReference>
<accession>A0A087DHW1</accession>
<dbReference type="AlphaFoldDB" id="A0A087DHW1"/>
<comment type="caution">
    <text evidence="4">The sequence shown here is derived from an EMBL/GenBank/DDBJ whole genome shotgun (WGS) entry which is preliminary data.</text>
</comment>
<evidence type="ECO:0000256" key="2">
    <source>
        <dbReference type="SAM" id="Phobius"/>
    </source>
</evidence>
<keyword evidence="2" id="KW-1133">Transmembrane helix</keyword>
<feature type="transmembrane region" description="Helical" evidence="2">
    <location>
        <begin position="151"/>
        <end position="169"/>
    </location>
</feature>
<feature type="region of interest" description="Disordered" evidence="1">
    <location>
        <begin position="118"/>
        <end position="142"/>
    </location>
</feature>
<keyword evidence="2" id="KW-0812">Transmembrane</keyword>
<keyword evidence="2" id="KW-0472">Membrane</keyword>
<gene>
    <name evidence="4" type="ORF">BSCA_0929</name>
</gene>
<dbReference type="STRING" id="158787.BSCA_0929"/>
<evidence type="ECO:0000259" key="3">
    <source>
        <dbReference type="Pfam" id="PF14472"/>
    </source>
</evidence>
<sequence>MKVSGFSGNLEFDGVMVRIDRSGPDKAAFGGSVSFPVGAVKGVTAQQVDKTGTTYGFVSFNVAQSDGSLTGICRDVTTASANPYSVLFTAEQETGVMQLVSNIVDTVRASMPAQPVAQPVASNGSAPDAYDRARNAPASARRATARQGTSGLAIASLVLGIIGIVLSFVPIINNAAFILGIIGLVLGIIGIVKTGRNSVRGGRVLAIVGTILSILAIVITLGMQYAASKALDDIAKGNVNADAETVELSVTATGKGSVMWSTGGSSNNEEFDKTWTKTLTGEDAKKGYTVTVSGDIMGDSSQEVSCSVKIDGKEKSSNKASGANGIATCDTYGIFSNDK</sequence>
<name>A0A087DHW1_9BIFI</name>
<dbReference type="EMBL" id="JGZO01000004">
    <property type="protein sequence ID" value="KFI95111.1"/>
    <property type="molecule type" value="Genomic_DNA"/>
</dbReference>
<dbReference type="Gene3D" id="2.60.40.2880">
    <property type="entry name" value="MmpS1-5, C-terminal soluble domain"/>
    <property type="match status" value="1"/>
</dbReference>
<feature type="domain" description="DUF4429" evidence="3">
    <location>
        <begin position="11"/>
        <end position="101"/>
    </location>
</feature>
<dbReference type="InterPro" id="IPR027860">
    <property type="entry name" value="DUF4429"/>
</dbReference>
<evidence type="ECO:0000313" key="4">
    <source>
        <dbReference type="EMBL" id="KFI95111.1"/>
    </source>
</evidence>